<dbReference type="SUPFAM" id="SSF57756">
    <property type="entry name" value="Retrovirus zinc finger-like domains"/>
    <property type="match status" value="1"/>
</dbReference>
<dbReference type="SMART" id="SM00343">
    <property type="entry name" value="ZnF_C2HC"/>
    <property type="match status" value="2"/>
</dbReference>
<keyword evidence="7" id="KW-0862">Zinc</keyword>
<gene>
    <name evidence="9" type="ORF">LAZ67_3006313</name>
</gene>
<dbReference type="PANTHER" id="PTHR37984">
    <property type="entry name" value="PROTEIN CBG26694"/>
    <property type="match status" value="1"/>
</dbReference>
<dbReference type="InterPro" id="IPR041373">
    <property type="entry name" value="RT_RNaseH"/>
</dbReference>
<dbReference type="CDD" id="cd01647">
    <property type="entry name" value="RT_LTR"/>
    <property type="match status" value="1"/>
</dbReference>
<dbReference type="Gene3D" id="4.10.60.10">
    <property type="entry name" value="Zinc finger, CCHC-type"/>
    <property type="match status" value="1"/>
</dbReference>
<protein>
    <submittedName>
        <fullName evidence="9">K02A2.6-like</fullName>
    </submittedName>
</protein>
<accession>A0ABY6KFU9</accession>
<dbReference type="EMBL" id="CP092865">
    <property type="protein sequence ID" value="UYV66060.1"/>
    <property type="molecule type" value="Genomic_DNA"/>
</dbReference>
<organism evidence="9 10">
    <name type="scientific">Cordylochernes scorpioides</name>
    <dbReference type="NCBI Taxonomy" id="51811"/>
    <lineage>
        <taxon>Eukaryota</taxon>
        <taxon>Metazoa</taxon>
        <taxon>Ecdysozoa</taxon>
        <taxon>Arthropoda</taxon>
        <taxon>Chelicerata</taxon>
        <taxon>Arachnida</taxon>
        <taxon>Pseudoscorpiones</taxon>
        <taxon>Cheliferoidea</taxon>
        <taxon>Chernetidae</taxon>
        <taxon>Cordylochernes</taxon>
    </lineage>
</organism>
<dbReference type="SUPFAM" id="SSF56672">
    <property type="entry name" value="DNA/RNA polymerases"/>
    <property type="match status" value="1"/>
</dbReference>
<keyword evidence="10" id="KW-1185">Reference proteome</keyword>
<keyword evidence="1" id="KW-0808">Transferase</keyword>
<dbReference type="InterPro" id="IPR050951">
    <property type="entry name" value="Retrovirus_Pol_polyprotein"/>
</dbReference>
<evidence type="ECO:0000256" key="3">
    <source>
        <dbReference type="ARBA" id="ARBA00022722"/>
    </source>
</evidence>
<dbReference type="Pfam" id="PF17917">
    <property type="entry name" value="RT_RNaseH"/>
    <property type="match status" value="1"/>
</dbReference>
<sequence length="727" mass="81681">MAEYCKFGSTLDGAIRDRLIAGIEDESIQRKLLGEGDSLTLHKAIEIALAVEAAAQDAKYLQSQRNPEVVKKTKQGNCRVKPSTTGKITKSENYTCIRCGSKDHKQDKCPHLKAKCSKCGKIGHLGRSCLKRKPGRNSAANKDGNKVHAIAEMDISSQIFKIINLWRTTDPIKIEVQFNDKILLISDSTQRFFKLPNPCPADPLRVKLATYSGQPLQVLGTLNVPNSTQTLPLMVVGGEGLSLCGRNWMEALGILPTQPYKVDMIKVTENNLPIQLHRFRELFKPGYSVFKGVRARLLVDPEITPRFFKSRPIPYVLKEISRELDRLVKSGILKPSDQTIRICGDFKITANQALKVDQCPLHKDEDIFAALAGGEKFSKIDLRDAYNQLEIDDESQLYTVINTLQGLYKYTRLPFGISSAPALIQEAGLKLRKDKCSFLAPSLEYLGNKIAKEGLQPLSSKVEAIQGAPSPTNLMELRAFLGLLMYYSRFIPNITLIQLAKKGTEVEMRNSRRVFKDIKEKLVQSSLLVHFDPRKRQILSCDASGIGIGAYKGKMIYNQWHLPSRTLTPVEKKYSQLEREALGIVFGVTRFRNYLLGNSFTLRTDHKPLVTLFSENKGIPTIAANRFQRWAIILSAYQYKIEYIKGTSNTEADVLSRLPMFTLEQNPKVHESEPVEMVLLMDALDSSPVTSDDIWANLPGDPALRQTLDHTLQGWSEETPKEMELMP</sequence>
<evidence type="ECO:0000259" key="8">
    <source>
        <dbReference type="PROSITE" id="PS50158"/>
    </source>
</evidence>
<keyword evidence="2" id="KW-0548">Nucleotidyltransferase</keyword>
<dbReference type="Proteomes" id="UP001235939">
    <property type="component" value="Chromosome 03"/>
</dbReference>
<evidence type="ECO:0000256" key="1">
    <source>
        <dbReference type="ARBA" id="ARBA00022679"/>
    </source>
</evidence>
<proteinExistence type="predicted"/>
<reference evidence="9 10" key="1">
    <citation type="submission" date="2022-01" db="EMBL/GenBank/DDBJ databases">
        <title>A chromosomal length assembly of Cordylochernes scorpioides.</title>
        <authorList>
            <person name="Zeh D."/>
            <person name="Zeh J."/>
        </authorList>
    </citation>
    <scope>NUCLEOTIDE SEQUENCE [LARGE SCALE GENOMIC DNA]</scope>
    <source>
        <strain evidence="9">IN4F17</strain>
        <tissue evidence="9">Whole Body</tissue>
    </source>
</reference>
<dbReference type="InterPro" id="IPR036875">
    <property type="entry name" value="Znf_CCHC_sf"/>
</dbReference>
<dbReference type="CDD" id="cd09274">
    <property type="entry name" value="RNase_HI_RT_Ty3"/>
    <property type="match status" value="1"/>
</dbReference>
<keyword evidence="3" id="KW-0540">Nuclease</keyword>
<keyword evidence="7" id="KW-0479">Metal-binding</keyword>
<dbReference type="InterPro" id="IPR001878">
    <property type="entry name" value="Znf_CCHC"/>
</dbReference>
<keyword evidence="7" id="KW-0863">Zinc-finger</keyword>
<evidence type="ECO:0000256" key="6">
    <source>
        <dbReference type="ARBA" id="ARBA00022918"/>
    </source>
</evidence>
<evidence type="ECO:0000256" key="5">
    <source>
        <dbReference type="ARBA" id="ARBA00022801"/>
    </source>
</evidence>
<keyword evidence="5" id="KW-0378">Hydrolase</keyword>
<dbReference type="Gene3D" id="3.30.70.270">
    <property type="match status" value="2"/>
</dbReference>
<feature type="domain" description="CCHC-type" evidence="8">
    <location>
        <begin position="115"/>
        <end position="129"/>
    </location>
</feature>
<dbReference type="InterPro" id="IPR043128">
    <property type="entry name" value="Rev_trsase/Diguanyl_cyclase"/>
</dbReference>
<dbReference type="InterPro" id="IPR043502">
    <property type="entry name" value="DNA/RNA_pol_sf"/>
</dbReference>
<evidence type="ECO:0000256" key="4">
    <source>
        <dbReference type="ARBA" id="ARBA00022759"/>
    </source>
</evidence>
<evidence type="ECO:0000256" key="7">
    <source>
        <dbReference type="PROSITE-ProRule" id="PRU00047"/>
    </source>
</evidence>
<name>A0ABY6KFU9_9ARAC</name>
<evidence type="ECO:0000313" key="10">
    <source>
        <dbReference type="Proteomes" id="UP001235939"/>
    </source>
</evidence>
<dbReference type="Gene3D" id="3.10.10.10">
    <property type="entry name" value="HIV Type 1 Reverse Transcriptase, subunit A, domain 1"/>
    <property type="match status" value="1"/>
</dbReference>
<dbReference type="PANTHER" id="PTHR37984:SF5">
    <property type="entry name" value="PROTEIN NYNRIN-LIKE"/>
    <property type="match status" value="1"/>
</dbReference>
<keyword evidence="4" id="KW-0255">Endonuclease</keyword>
<dbReference type="PROSITE" id="PS50158">
    <property type="entry name" value="ZF_CCHC"/>
    <property type="match status" value="1"/>
</dbReference>
<evidence type="ECO:0000256" key="2">
    <source>
        <dbReference type="ARBA" id="ARBA00022695"/>
    </source>
</evidence>
<keyword evidence="6" id="KW-0695">RNA-directed DNA polymerase</keyword>
<evidence type="ECO:0000313" key="9">
    <source>
        <dbReference type="EMBL" id="UYV66060.1"/>
    </source>
</evidence>